<keyword evidence="4" id="KW-1185">Reference proteome</keyword>
<dbReference type="EMBL" id="BOMB01000029">
    <property type="protein sequence ID" value="GID14135.1"/>
    <property type="molecule type" value="Genomic_DNA"/>
</dbReference>
<dbReference type="Proteomes" id="UP000612808">
    <property type="component" value="Unassembled WGS sequence"/>
</dbReference>
<protein>
    <recommendedName>
        <fullName evidence="2">GAF domain-containing protein</fullName>
    </recommendedName>
</protein>
<keyword evidence="1" id="KW-0812">Transmembrane</keyword>
<evidence type="ECO:0000313" key="3">
    <source>
        <dbReference type="EMBL" id="GID14135.1"/>
    </source>
</evidence>
<gene>
    <name evidence="3" type="ORF">Aru02nite_50240</name>
</gene>
<dbReference type="Gene3D" id="3.30.450.40">
    <property type="match status" value="1"/>
</dbReference>
<name>A0A8J3NEP5_9ACTN</name>
<reference evidence="3" key="1">
    <citation type="submission" date="2021-01" db="EMBL/GenBank/DDBJ databases">
        <title>Whole genome shotgun sequence of Actinocatenispora rupis NBRC 107355.</title>
        <authorList>
            <person name="Komaki H."/>
            <person name="Tamura T."/>
        </authorList>
    </citation>
    <scope>NUCLEOTIDE SEQUENCE</scope>
    <source>
        <strain evidence="3">NBRC 107355</strain>
    </source>
</reference>
<keyword evidence="1" id="KW-1133">Transmembrane helix</keyword>
<feature type="transmembrane region" description="Helical" evidence="1">
    <location>
        <begin position="18"/>
        <end position="38"/>
    </location>
</feature>
<evidence type="ECO:0000259" key="2">
    <source>
        <dbReference type="Pfam" id="PF01590"/>
    </source>
</evidence>
<dbReference type="RefSeq" id="WP_203661811.1">
    <property type="nucleotide sequence ID" value="NZ_BAAAZM010000001.1"/>
</dbReference>
<sequence>MPETDEGGRERFPRWARYGLIVVLPVATVVTTAAASVTAGPVRVYWILGTVAVTLIAGYLNVSEARKAERMRVTAVQARAELGESLSRAGQPLLEVLGRVVGTKAQVERKRHLEVLVTKSVELAASQCGRKETGCRTRSVFYTLSRDGTELANPLKSGWLGNSPRDRYTSTAGEAEREMVMLAQGERARLIGDVRRDSSDCLYPGQQHRSFLAVPVRANGKSHGLLMVDSDVPDSLTEVDLGYLILIANALAAGLARDET</sequence>
<dbReference type="InterPro" id="IPR003018">
    <property type="entry name" value="GAF"/>
</dbReference>
<comment type="caution">
    <text evidence="3">The sequence shown here is derived from an EMBL/GenBank/DDBJ whole genome shotgun (WGS) entry which is preliminary data.</text>
</comment>
<organism evidence="3 4">
    <name type="scientific">Actinocatenispora rupis</name>
    <dbReference type="NCBI Taxonomy" id="519421"/>
    <lineage>
        <taxon>Bacteria</taxon>
        <taxon>Bacillati</taxon>
        <taxon>Actinomycetota</taxon>
        <taxon>Actinomycetes</taxon>
        <taxon>Micromonosporales</taxon>
        <taxon>Micromonosporaceae</taxon>
        <taxon>Actinocatenispora</taxon>
    </lineage>
</organism>
<accession>A0A8J3NEP5</accession>
<dbReference type="InterPro" id="IPR029016">
    <property type="entry name" value="GAF-like_dom_sf"/>
</dbReference>
<keyword evidence="1" id="KW-0472">Membrane</keyword>
<evidence type="ECO:0000313" key="4">
    <source>
        <dbReference type="Proteomes" id="UP000612808"/>
    </source>
</evidence>
<feature type="domain" description="GAF" evidence="2">
    <location>
        <begin position="139"/>
        <end position="253"/>
    </location>
</feature>
<dbReference type="Pfam" id="PF01590">
    <property type="entry name" value="GAF"/>
    <property type="match status" value="1"/>
</dbReference>
<evidence type="ECO:0000256" key="1">
    <source>
        <dbReference type="SAM" id="Phobius"/>
    </source>
</evidence>
<dbReference type="SUPFAM" id="SSF55781">
    <property type="entry name" value="GAF domain-like"/>
    <property type="match status" value="1"/>
</dbReference>
<dbReference type="AlphaFoldDB" id="A0A8J3NEP5"/>
<proteinExistence type="predicted"/>
<feature type="transmembrane region" description="Helical" evidence="1">
    <location>
        <begin position="44"/>
        <end position="62"/>
    </location>
</feature>